<dbReference type="OrthoDB" id="10672495at2759"/>
<dbReference type="EMBL" id="KV423934">
    <property type="protein sequence ID" value="KZT60138.1"/>
    <property type="molecule type" value="Genomic_DNA"/>
</dbReference>
<accession>A0A165I4Z4</accession>
<feature type="compositionally biased region" description="Basic residues" evidence="2">
    <location>
        <begin position="886"/>
        <end position="901"/>
    </location>
</feature>
<organism evidence="4 5">
    <name type="scientific">Calocera cornea HHB12733</name>
    <dbReference type="NCBI Taxonomy" id="1353952"/>
    <lineage>
        <taxon>Eukaryota</taxon>
        <taxon>Fungi</taxon>
        <taxon>Dikarya</taxon>
        <taxon>Basidiomycota</taxon>
        <taxon>Agaricomycotina</taxon>
        <taxon>Dacrymycetes</taxon>
        <taxon>Dacrymycetales</taxon>
        <taxon>Dacrymycetaceae</taxon>
        <taxon>Calocera</taxon>
    </lineage>
</organism>
<proteinExistence type="predicted"/>
<feature type="compositionally biased region" description="Low complexity" evidence="2">
    <location>
        <begin position="844"/>
        <end position="855"/>
    </location>
</feature>
<feature type="region of interest" description="Disordered" evidence="2">
    <location>
        <begin position="462"/>
        <end position="511"/>
    </location>
</feature>
<evidence type="ECO:0000256" key="2">
    <source>
        <dbReference type="SAM" id="MobiDB-lite"/>
    </source>
</evidence>
<feature type="compositionally biased region" description="Pro residues" evidence="2">
    <location>
        <begin position="501"/>
        <end position="510"/>
    </location>
</feature>
<dbReference type="Proteomes" id="UP000076842">
    <property type="component" value="Unassembled WGS sequence"/>
</dbReference>
<feature type="signal peptide" evidence="3">
    <location>
        <begin position="1"/>
        <end position="28"/>
    </location>
</feature>
<evidence type="ECO:0000313" key="4">
    <source>
        <dbReference type="EMBL" id="KZT60138.1"/>
    </source>
</evidence>
<gene>
    <name evidence="4" type="ORF">CALCODRAFT_481017</name>
</gene>
<protein>
    <recommendedName>
        <fullName evidence="6">F-box domain-containing protein</fullName>
    </recommendedName>
</protein>
<dbReference type="PANTHER" id="PTHR13037">
    <property type="entry name" value="FORMIN"/>
    <property type="match status" value="1"/>
</dbReference>
<dbReference type="Gene3D" id="3.80.10.10">
    <property type="entry name" value="Ribonuclease Inhibitor"/>
    <property type="match status" value="1"/>
</dbReference>
<keyword evidence="1" id="KW-0945">Host-virus interaction</keyword>
<evidence type="ECO:0000256" key="1">
    <source>
        <dbReference type="ARBA" id="ARBA00022581"/>
    </source>
</evidence>
<feature type="region of interest" description="Disordered" evidence="2">
    <location>
        <begin position="816"/>
        <end position="855"/>
    </location>
</feature>
<feature type="compositionally biased region" description="Polar residues" evidence="2">
    <location>
        <begin position="699"/>
        <end position="710"/>
    </location>
</feature>
<evidence type="ECO:0000313" key="5">
    <source>
        <dbReference type="Proteomes" id="UP000076842"/>
    </source>
</evidence>
<dbReference type="AlphaFoldDB" id="A0A165I4Z4"/>
<feature type="compositionally biased region" description="Pro residues" evidence="2">
    <location>
        <begin position="471"/>
        <end position="494"/>
    </location>
</feature>
<keyword evidence="3" id="KW-0732">Signal</keyword>
<dbReference type="PANTHER" id="PTHR13037:SF24">
    <property type="entry name" value="POLYCOMB PROTEIN PCL-RELATED"/>
    <property type="match status" value="1"/>
</dbReference>
<keyword evidence="5" id="KW-1185">Reference proteome</keyword>
<feature type="chain" id="PRO_5007859059" description="F-box domain-containing protein" evidence="3">
    <location>
        <begin position="29"/>
        <end position="1024"/>
    </location>
</feature>
<evidence type="ECO:0000256" key="3">
    <source>
        <dbReference type="SAM" id="SignalP"/>
    </source>
</evidence>
<sequence length="1024" mass="108215">MSPPAPAPAPAGPHRALLILDILDLLLAALPTPDLQRCPAVCTAWFTPAVRHLWRRRGMARSIWDALDLGTDKAGAPPAPPPSARARTSLYLAHLSTLEFALSDNTLYRASPCVLTTAQLLALAAWPLPALHTLNLTLPPPHALPDVLPLARPRLTRLWASYTHAGPHPADLAHLAAAAPALQELMLTTYAPWPTAHALDALPHLRALRNLHLQSAPLAPHHLAAIGRLPALEHLMLANPTLPDPPVPGQPHTDAHLHAYALSPGAGAGPELLPCLTSLQVHGGSLLPMLALLAALPRAPPLRRLALRALWTTPALHTLMLRQIARLRALHHLVLSLKSGEPASPRPGSFSPAPPAAAAAWGEYTLLPLSALPSLRTLDLTLTSQTPLWQPALSPSLLAALAASAPHLQQLRLVTFDHSYHYASPAHTPTIRLPDLAVLAAGCTHLTTLQLEFALPDRAARELAKRARSPPGRPDPGIAPPNPNPNPNPNPAPAPHSRLPPSDPLPPPTPHTALQHLLIAWSRLPAAPSPALSHAAAWTARLFPHARLGWGRWAEGEEEDVPEGVWEAHSAFGLRELGEAGPAAAAAAGEVDADRDRDGDSTFAGVDTARARARDFAHEVERFQRLLLLGPGPGLAAGLAAGGEAGPRRAGLDAGSCGGEEGAVDGTGCDPPNPPAAPRTFTHFPFPFSQLAGSRCGSVSTGSRPVTASRSWARLPGGESSSGLVRPAGRARGTGGGAALPEDCWLLVPLVLVLHREARGEALHGWTLLFPTPNGWGMAFLPSPLSSGTLLAGQREIQSRGLEASLPSLPFYPRESESVTTLAGRGSGADETLRTPREDPAPGPALEVPAPAEPQEALEPWSLRLRLPDLPALFHPDSPDPPFASRQRRSGPTRPPRRPARQTRTALSSGAHWCTCASPPAAGLPERLGLHILYLLSKEAAQWRSAALKRAAIKRLTEDGDREMAQLGAAAPDEAGRGLCDEREFPTPTRGWAWAGLSISPQASAAGEAGKRRGRGTLEMVVQV</sequence>
<dbReference type="InterPro" id="IPR032675">
    <property type="entry name" value="LRR_dom_sf"/>
</dbReference>
<dbReference type="InParanoid" id="A0A165I4Z4"/>
<dbReference type="SUPFAM" id="SSF52047">
    <property type="entry name" value="RNI-like"/>
    <property type="match status" value="1"/>
</dbReference>
<feature type="compositionally biased region" description="Basic and acidic residues" evidence="2">
    <location>
        <begin position="831"/>
        <end position="840"/>
    </location>
</feature>
<evidence type="ECO:0008006" key="6">
    <source>
        <dbReference type="Google" id="ProtNLM"/>
    </source>
</evidence>
<feature type="region of interest" description="Disordered" evidence="2">
    <location>
        <begin position="872"/>
        <end position="907"/>
    </location>
</feature>
<reference evidence="4 5" key="1">
    <citation type="journal article" date="2016" name="Mol. Biol. Evol.">
        <title>Comparative Genomics of Early-Diverging Mushroom-Forming Fungi Provides Insights into the Origins of Lignocellulose Decay Capabilities.</title>
        <authorList>
            <person name="Nagy L.G."/>
            <person name="Riley R."/>
            <person name="Tritt A."/>
            <person name="Adam C."/>
            <person name="Daum C."/>
            <person name="Floudas D."/>
            <person name="Sun H."/>
            <person name="Yadav J.S."/>
            <person name="Pangilinan J."/>
            <person name="Larsson K.H."/>
            <person name="Matsuura K."/>
            <person name="Barry K."/>
            <person name="Labutti K."/>
            <person name="Kuo R."/>
            <person name="Ohm R.A."/>
            <person name="Bhattacharya S.S."/>
            <person name="Shirouzu T."/>
            <person name="Yoshinaga Y."/>
            <person name="Martin F.M."/>
            <person name="Grigoriev I.V."/>
            <person name="Hibbett D.S."/>
        </authorList>
    </citation>
    <scope>NUCLEOTIDE SEQUENCE [LARGE SCALE GENOMIC DNA]</scope>
    <source>
        <strain evidence="4 5">HHB12733</strain>
    </source>
</reference>
<name>A0A165I4Z4_9BASI</name>
<feature type="region of interest" description="Disordered" evidence="2">
    <location>
        <begin position="699"/>
        <end position="730"/>
    </location>
</feature>